<gene>
    <name evidence="1" type="ORF">ATANTOWER_002537</name>
</gene>
<comment type="caution">
    <text evidence="1">The sequence shown here is derived from an EMBL/GenBank/DDBJ whole genome shotgun (WGS) entry which is preliminary data.</text>
</comment>
<evidence type="ECO:0000313" key="1">
    <source>
        <dbReference type="EMBL" id="MED6242294.1"/>
    </source>
</evidence>
<organism evidence="1 2">
    <name type="scientific">Ataeniobius toweri</name>
    <dbReference type="NCBI Taxonomy" id="208326"/>
    <lineage>
        <taxon>Eukaryota</taxon>
        <taxon>Metazoa</taxon>
        <taxon>Chordata</taxon>
        <taxon>Craniata</taxon>
        <taxon>Vertebrata</taxon>
        <taxon>Euteleostomi</taxon>
        <taxon>Actinopterygii</taxon>
        <taxon>Neopterygii</taxon>
        <taxon>Teleostei</taxon>
        <taxon>Neoteleostei</taxon>
        <taxon>Acanthomorphata</taxon>
        <taxon>Ovalentaria</taxon>
        <taxon>Atherinomorphae</taxon>
        <taxon>Cyprinodontiformes</taxon>
        <taxon>Goodeidae</taxon>
        <taxon>Ataeniobius</taxon>
    </lineage>
</organism>
<accession>A0ABU7AXF0</accession>
<protein>
    <submittedName>
        <fullName evidence="1">Uncharacterized protein</fullName>
    </submittedName>
</protein>
<proteinExistence type="predicted"/>
<sequence>MVTFVATAYVVQEGPTFIHQMTQFSLKLFHFLTNRSLGSLQLRFNLNLAHLNKQHNTAEHRQVRGNSHLQTIVYSLRSAAHSYCYHSEKMSALLYREHLPNSPLFLSPLFLTALR</sequence>
<name>A0ABU7AXF0_9TELE</name>
<reference evidence="1 2" key="1">
    <citation type="submission" date="2021-07" db="EMBL/GenBank/DDBJ databases">
        <authorList>
            <person name="Palmer J.M."/>
        </authorList>
    </citation>
    <scope>NUCLEOTIDE SEQUENCE [LARGE SCALE GENOMIC DNA]</scope>
    <source>
        <strain evidence="1 2">AT_MEX2019</strain>
        <tissue evidence="1">Muscle</tissue>
    </source>
</reference>
<dbReference type="Proteomes" id="UP001345963">
    <property type="component" value="Unassembled WGS sequence"/>
</dbReference>
<keyword evidence="2" id="KW-1185">Reference proteome</keyword>
<evidence type="ECO:0000313" key="2">
    <source>
        <dbReference type="Proteomes" id="UP001345963"/>
    </source>
</evidence>
<dbReference type="EMBL" id="JAHUTI010030763">
    <property type="protein sequence ID" value="MED6242294.1"/>
    <property type="molecule type" value="Genomic_DNA"/>
</dbReference>